<gene>
    <name evidence="4" type="ORF">FB388_0225</name>
</gene>
<dbReference type="Proteomes" id="UP000319818">
    <property type="component" value="Unassembled WGS sequence"/>
</dbReference>
<evidence type="ECO:0000313" key="5">
    <source>
        <dbReference type="Proteomes" id="UP000319818"/>
    </source>
</evidence>
<keyword evidence="5" id="KW-1185">Reference proteome</keyword>
<feature type="domain" description="NmrA-like" evidence="3">
    <location>
        <begin position="3"/>
        <end position="232"/>
    </location>
</feature>
<dbReference type="AlphaFoldDB" id="A0A543G9X2"/>
<dbReference type="InterPro" id="IPR036291">
    <property type="entry name" value="NAD(P)-bd_dom_sf"/>
</dbReference>
<dbReference type="PANTHER" id="PTHR42748">
    <property type="entry name" value="NITROGEN METABOLITE REPRESSION PROTEIN NMRA FAMILY MEMBER"/>
    <property type="match status" value="1"/>
</dbReference>
<accession>A0A543G9X2</accession>
<name>A0A543G9X2_9PSEU</name>
<dbReference type="RefSeq" id="WP_142095711.1">
    <property type="nucleotide sequence ID" value="NZ_VFPH01000001.1"/>
</dbReference>
<dbReference type="PANTHER" id="PTHR42748:SF7">
    <property type="entry name" value="NMRA LIKE REDOX SENSOR 1-RELATED"/>
    <property type="match status" value="1"/>
</dbReference>
<dbReference type="Gene3D" id="3.40.50.720">
    <property type="entry name" value="NAD(P)-binding Rossmann-like Domain"/>
    <property type="match status" value="1"/>
</dbReference>
<comment type="similarity">
    <text evidence="1">Belongs to the NmrA-type oxidoreductase family.</text>
</comment>
<proteinExistence type="inferred from homology"/>
<dbReference type="SUPFAM" id="SSF51735">
    <property type="entry name" value="NAD(P)-binding Rossmann-fold domains"/>
    <property type="match status" value="1"/>
</dbReference>
<organism evidence="4 5">
    <name type="scientific">Pseudonocardia cypriaca</name>
    <dbReference type="NCBI Taxonomy" id="882449"/>
    <lineage>
        <taxon>Bacteria</taxon>
        <taxon>Bacillati</taxon>
        <taxon>Actinomycetota</taxon>
        <taxon>Actinomycetes</taxon>
        <taxon>Pseudonocardiales</taxon>
        <taxon>Pseudonocardiaceae</taxon>
        <taxon>Pseudonocardia</taxon>
    </lineage>
</organism>
<keyword evidence="2" id="KW-0521">NADP</keyword>
<evidence type="ECO:0000259" key="3">
    <source>
        <dbReference type="Pfam" id="PF05368"/>
    </source>
</evidence>
<evidence type="ECO:0000313" key="4">
    <source>
        <dbReference type="EMBL" id="TQM42889.1"/>
    </source>
</evidence>
<dbReference type="InterPro" id="IPR051164">
    <property type="entry name" value="NmrA-like_oxidored"/>
</dbReference>
<dbReference type="EMBL" id="VFPH01000001">
    <property type="protein sequence ID" value="TQM42889.1"/>
    <property type="molecule type" value="Genomic_DNA"/>
</dbReference>
<protein>
    <submittedName>
        <fullName evidence="4">Uncharacterized protein YbjT (DUF2867 family)</fullName>
    </submittedName>
</protein>
<dbReference type="InterPro" id="IPR008030">
    <property type="entry name" value="NmrA-like"/>
</dbReference>
<reference evidence="4 5" key="1">
    <citation type="submission" date="2019-06" db="EMBL/GenBank/DDBJ databases">
        <title>Sequencing the genomes of 1000 actinobacteria strains.</title>
        <authorList>
            <person name="Klenk H.-P."/>
        </authorList>
    </citation>
    <scope>NUCLEOTIDE SEQUENCE [LARGE SCALE GENOMIC DNA]</scope>
    <source>
        <strain evidence="4 5">DSM 45511</strain>
    </source>
</reference>
<dbReference type="Pfam" id="PF05368">
    <property type="entry name" value="NmrA"/>
    <property type="match status" value="1"/>
</dbReference>
<evidence type="ECO:0000256" key="2">
    <source>
        <dbReference type="ARBA" id="ARBA00022857"/>
    </source>
</evidence>
<comment type="caution">
    <text evidence="4">The sequence shown here is derived from an EMBL/GenBank/DDBJ whole genome shotgun (WGS) entry which is preliminary data.</text>
</comment>
<sequence>MSTSTVVVHGAAGTQGAAIVRRLVAAGHRVRAVVRRTPAAGVHPQVTPAVADLLDPAALVDAYLGADAVVVQLPLVFAADTAVPQARAVLDALRKAAVPRVVFNAGAALAPEPVGVPFVDARVLLAAELADAVPHASVVAPASTYMENIAAPWSWPLVGAGQLAYPLPASLPNPWLALDDLGAAVVELLSSPVPPPFQVVAGPQALTGEEAAAELALALDRPVRWRTVEPGEYERMLAPHLGPEAAAGVAAAYAPRPPGAVQAPPADPAVVVTGTTTLREWAAGQGRP</sequence>
<dbReference type="OrthoDB" id="5491199at2"/>
<evidence type="ECO:0000256" key="1">
    <source>
        <dbReference type="ARBA" id="ARBA00006328"/>
    </source>
</evidence>